<comment type="caution">
    <text evidence="1">The sequence shown here is derived from an EMBL/GenBank/DDBJ whole genome shotgun (WGS) entry which is preliminary data.</text>
</comment>
<keyword evidence="2" id="KW-1185">Reference proteome</keyword>
<evidence type="ECO:0000313" key="2">
    <source>
        <dbReference type="Proteomes" id="UP000007264"/>
    </source>
</evidence>
<gene>
    <name evidence="1" type="ORF">COCSUDRAFT_61181</name>
</gene>
<dbReference type="Proteomes" id="UP000007264">
    <property type="component" value="Unassembled WGS sequence"/>
</dbReference>
<sequence length="177" mass="19380">MREFAQRAVDLTPFSVHGAIGVLRDARYSDCPAEVPVSGNRKRPLLEDASKVYLPGAAAAAAVIICRKRQRSGQGRAAWYKGPGLKGAAFEAMLCNPCDLRAALATFGQHPEAHQVKDQYRFLHDCLKKWRADNHAMNHRPRPGCKRKVSDEDARRMAAIFAAGFIPITSATGAPRA</sequence>
<name>I0Z6C5_COCSC</name>
<dbReference type="GeneID" id="17044198"/>
<dbReference type="KEGG" id="csl:COCSUDRAFT_61181"/>
<dbReference type="AlphaFoldDB" id="I0Z6C5"/>
<protein>
    <submittedName>
        <fullName evidence="1">Uncharacterized protein</fullName>
    </submittedName>
</protein>
<evidence type="ECO:0000313" key="1">
    <source>
        <dbReference type="EMBL" id="EIE26194.1"/>
    </source>
</evidence>
<dbReference type="EMBL" id="AGSI01000003">
    <property type="protein sequence ID" value="EIE26194.1"/>
    <property type="molecule type" value="Genomic_DNA"/>
</dbReference>
<dbReference type="RefSeq" id="XP_005650738.1">
    <property type="nucleotide sequence ID" value="XM_005650681.1"/>
</dbReference>
<proteinExistence type="predicted"/>
<reference evidence="1 2" key="1">
    <citation type="journal article" date="2012" name="Genome Biol.">
        <title>The genome of the polar eukaryotic microalga coccomyxa subellipsoidea reveals traits of cold adaptation.</title>
        <authorList>
            <person name="Blanc G."/>
            <person name="Agarkova I."/>
            <person name="Grimwood J."/>
            <person name="Kuo A."/>
            <person name="Brueggeman A."/>
            <person name="Dunigan D."/>
            <person name="Gurnon J."/>
            <person name="Ladunga I."/>
            <person name="Lindquist E."/>
            <person name="Lucas S."/>
            <person name="Pangilinan J."/>
            <person name="Proschold T."/>
            <person name="Salamov A."/>
            <person name="Schmutz J."/>
            <person name="Weeks D."/>
            <person name="Yamada T."/>
            <person name="Claverie J.M."/>
            <person name="Grigoriev I."/>
            <person name="Van Etten J."/>
            <person name="Lomsadze A."/>
            <person name="Borodovsky M."/>
        </authorList>
    </citation>
    <scope>NUCLEOTIDE SEQUENCE [LARGE SCALE GENOMIC DNA]</scope>
    <source>
        <strain evidence="1 2">C-169</strain>
    </source>
</reference>
<accession>I0Z6C5</accession>
<organism evidence="1 2">
    <name type="scientific">Coccomyxa subellipsoidea (strain C-169)</name>
    <name type="common">Green microalga</name>
    <dbReference type="NCBI Taxonomy" id="574566"/>
    <lineage>
        <taxon>Eukaryota</taxon>
        <taxon>Viridiplantae</taxon>
        <taxon>Chlorophyta</taxon>
        <taxon>core chlorophytes</taxon>
        <taxon>Trebouxiophyceae</taxon>
        <taxon>Trebouxiophyceae incertae sedis</taxon>
        <taxon>Coccomyxaceae</taxon>
        <taxon>Coccomyxa</taxon>
        <taxon>Coccomyxa subellipsoidea</taxon>
    </lineage>
</organism>